<gene>
    <name evidence="1" type="primary">POL_572</name>
    <name evidence="1" type="ORF">TNIN_116521</name>
</gene>
<dbReference type="Proteomes" id="UP000886998">
    <property type="component" value="Unassembled WGS sequence"/>
</dbReference>
<evidence type="ECO:0000313" key="2">
    <source>
        <dbReference type="Proteomes" id="UP000886998"/>
    </source>
</evidence>
<proteinExistence type="predicted"/>
<sequence length="95" mass="10840">MRNLRPVATSSLGRTTVFVHPELSKCIHVFLRHDALRKPLQTLYDGPFAVVKRVTKLINLQRQSKEICASIDRVKPTFMLSDTIDSSKPYFIPIS</sequence>
<evidence type="ECO:0000313" key="1">
    <source>
        <dbReference type="EMBL" id="GFS62879.1"/>
    </source>
</evidence>
<accession>A0A8X6MJV6</accession>
<dbReference type="PANTHER" id="PTHR38681">
    <property type="entry name" value="RETROVIRUS-RELATED POL POLYPROTEIN FROM TRANSPOSON 412-LIKE PROTEIN-RELATED"/>
    <property type="match status" value="1"/>
</dbReference>
<protein>
    <submittedName>
        <fullName evidence="1">Retrovirus-related Pol polyprotein from transposon 412</fullName>
    </submittedName>
</protein>
<keyword evidence="2" id="KW-1185">Reference proteome</keyword>
<comment type="caution">
    <text evidence="1">The sequence shown here is derived from an EMBL/GenBank/DDBJ whole genome shotgun (WGS) entry which is preliminary data.</text>
</comment>
<dbReference type="OrthoDB" id="6433583at2759"/>
<reference evidence="1" key="1">
    <citation type="submission" date="2020-08" db="EMBL/GenBank/DDBJ databases">
        <title>Multicomponent nature underlies the extraordinary mechanical properties of spider dragline silk.</title>
        <authorList>
            <person name="Kono N."/>
            <person name="Nakamura H."/>
            <person name="Mori M."/>
            <person name="Yoshida Y."/>
            <person name="Ohtoshi R."/>
            <person name="Malay A.D."/>
            <person name="Moran D.A.P."/>
            <person name="Tomita M."/>
            <person name="Numata K."/>
            <person name="Arakawa K."/>
        </authorList>
    </citation>
    <scope>NUCLEOTIDE SEQUENCE</scope>
</reference>
<dbReference type="AlphaFoldDB" id="A0A8X6MJV6"/>
<dbReference type="EMBL" id="BMAV01027863">
    <property type="protein sequence ID" value="GFS62879.1"/>
    <property type="molecule type" value="Genomic_DNA"/>
</dbReference>
<organism evidence="1 2">
    <name type="scientific">Trichonephila inaurata madagascariensis</name>
    <dbReference type="NCBI Taxonomy" id="2747483"/>
    <lineage>
        <taxon>Eukaryota</taxon>
        <taxon>Metazoa</taxon>
        <taxon>Ecdysozoa</taxon>
        <taxon>Arthropoda</taxon>
        <taxon>Chelicerata</taxon>
        <taxon>Arachnida</taxon>
        <taxon>Araneae</taxon>
        <taxon>Araneomorphae</taxon>
        <taxon>Entelegynae</taxon>
        <taxon>Araneoidea</taxon>
        <taxon>Nephilidae</taxon>
        <taxon>Trichonephila</taxon>
        <taxon>Trichonephila inaurata</taxon>
    </lineage>
</organism>
<dbReference type="PANTHER" id="PTHR38681:SF1">
    <property type="entry name" value="RETROVIRUS-RELATED POL POLYPROTEIN FROM TRANSPOSON 412-LIKE PROTEIN"/>
    <property type="match status" value="1"/>
</dbReference>
<name>A0A8X6MJV6_9ARAC</name>